<feature type="domain" description="PLD phosphodiesterase" evidence="9">
    <location>
        <begin position="205"/>
        <end position="232"/>
    </location>
</feature>
<dbReference type="SMART" id="SM00155">
    <property type="entry name" value="PLDc"/>
    <property type="match status" value="2"/>
</dbReference>
<dbReference type="InterPro" id="IPR001736">
    <property type="entry name" value="PLipase_D/transphosphatidylase"/>
</dbReference>
<dbReference type="PANTHER" id="PTHR21248:SF22">
    <property type="entry name" value="PHOSPHOLIPASE D"/>
    <property type="match status" value="1"/>
</dbReference>
<gene>
    <name evidence="10" type="ORF">BKD89_01305</name>
</gene>
<keyword evidence="6 8" id="KW-1133">Transmembrane helix</keyword>
<evidence type="ECO:0000256" key="7">
    <source>
        <dbReference type="ARBA" id="ARBA00023136"/>
    </source>
</evidence>
<reference evidence="10 11" key="1">
    <citation type="submission" date="2016-10" db="EMBL/GenBank/DDBJ databases">
        <title>Complete genome of the TMA-utilizing, human hosted archaeon Methanomethylophilus alvus Gen. nov, sp. nov., strain Mx-05, derived from a pure culture.</title>
        <authorList>
            <person name="Brugere J.-F."/>
            <person name="Ben Hania W."/>
            <person name="Chaudhary P.P."/>
            <person name="Gaci N."/>
            <person name="Borrel G."/>
            <person name="Cao Van Tuat L."/>
            <person name="Fardeau M.-L."/>
            <person name="Harris H.M.B."/>
            <person name="O'Toole P.W."/>
            <person name="Ollivier B."/>
        </authorList>
    </citation>
    <scope>NUCLEOTIDE SEQUENCE [LARGE SCALE GENOMIC DNA]</scope>
    <source>
        <strain evidence="10 11">Mx-05</strain>
    </source>
</reference>
<dbReference type="SUPFAM" id="SSF56024">
    <property type="entry name" value="Phospholipase D/nuclease"/>
    <property type="match status" value="2"/>
</dbReference>
<proteinExistence type="predicted"/>
<protein>
    <submittedName>
        <fullName evidence="10">Cardiolipin synthase</fullName>
    </submittedName>
</protein>
<evidence type="ECO:0000313" key="11">
    <source>
        <dbReference type="Proteomes" id="UP000273278"/>
    </source>
</evidence>
<name>A0A3G3IF60_9ARCH</name>
<organism evidence="10 11">
    <name type="scientific">Methanomethylophilus alvi</name>
    <dbReference type="NCBI Taxonomy" id="1291540"/>
    <lineage>
        <taxon>Archaea</taxon>
        <taxon>Methanobacteriati</taxon>
        <taxon>Thermoplasmatota</taxon>
        <taxon>Thermoplasmata</taxon>
        <taxon>Methanomassiliicoccales</taxon>
        <taxon>Methanomethylophilaceae</taxon>
        <taxon>Methanomethylophilus</taxon>
    </lineage>
</organism>
<dbReference type="InterPro" id="IPR022924">
    <property type="entry name" value="Cardiolipin_synthase"/>
</dbReference>
<dbReference type="Proteomes" id="UP000273278">
    <property type="component" value="Chromosome"/>
</dbReference>
<dbReference type="GO" id="GO:0032049">
    <property type="term" value="P:cardiolipin biosynthetic process"/>
    <property type="evidence" value="ECO:0007669"/>
    <property type="project" value="InterPro"/>
</dbReference>
<accession>A0A3G3IF60</accession>
<dbReference type="GO" id="GO:0008808">
    <property type="term" value="F:cardiolipin synthase activity"/>
    <property type="evidence" value="ECO:0007669"/>
    <property type="project" value="InterPro"/>
</dbReference>
<keyword evidence="7 8" id="KW-0472">Membrane</keyword>
<feature type="domain" description="PLD phosphodiesterase" evidence="9">
    <location>
        <begin position="382"/>
        <end position="409"/>
    </location>
</feature>
<dbReference type="AlphaFoldDB" id="A0A3G3IF60"/>
<sequence length="469" mass="53430">MEMDILPIIIVLNAIFILAAMYAERANPQMLVLWMVLMGTLPLIGFILYLMFGQTFYSRYAFKRKRDDDAKSMIDPDKVRKFGLDPRSDGMSQALERSGASQCLGGNDVRYVSESEDFFDSLFEAMEKAEHHLFLEYYILRKDATGRRILEILIEKAKAGVMVRLLVDEVGTRNLPKDLKKELKKAGGKVYTFHKISTLLLSAKKNNRNHRKIAVIDGKKAFVSGYNIGDEYLGKGKFGHWRDAAVIIEGPIVDCYTRVFLQDWRYASFEDLVNDRDLYCAEESGKDIPVQETHGGPDMPGTNSIHMQYVSIATASREQIWLTTPYLGPSDAVLYQLRLKALAGADVRVIIPDIGDHVFVYWGNRYCASRLMDAGVKVYEYHDGFIHAKTMVGDGYYCAVGSANLDPRSMNLNFECNAMVYSEEVGKQMTQAFEKDLERCTEYTMEMYRNRTGIQRIKTFLSRFAAELL</sequence>
<dbReference type="InterPro" id="IPR025202">
    <property type="entry name" value="PLD-like_dom"/>
</dbReference>
<keyword evidence="5" id="KW-0677">Repeat</keyword>
<evidence type="ECO:0000259" key="9">
    <source>
        <dbReference type="PROSITE" id="PS50035"/>
    </source>
</evidence>
<dbReference type="EMBL" id="CP017686">
    <property type="protein sequence ID" value="AYQ54455.1"/>
    <property type="molecule type" value="Genomic_DNA"/>
</dbReference>
<evidence type="ECO:0000256" key="5">
    <source>
        <dbReference type="ARBA" id="ARBA00022737"/>
    </source>
</evidence>
<dbReference type="Gene3D" id="3.30.870.10">
    <property type="entry name" value="Endonuclease Chain A"/>
    <property type="match status" value="2"/>
</dbReference>
<evidence type="ECO:0000256" key="3">
    <source>
        <dbReference type="ARBA" id="ARBA00022679"/>
    </source>
</evidence>
<keyword evidence="4 8" id="KW-0812">Transmembrane</keyword>
<evidence type="ECO:0000313" key="10">
    <source>
        <dbReference type="EMBL" id="AYQ54455.1"/>
    </source>
</evidence>
<keyword evidence="2" id="KW-1003">Cell membrane</keyword>
<evidence type="ECO:0000256" key="8">
    <source>
        <dbReference type="SAM" id="Phobius"/>
    </source>
</evidence>
<dbReference type="NCBIfam" id="TIGR04265">
    <property type="entry name" value="bac_cardiolipin"/>
    <property type="match status" value="1"/>
</dbReference>
<feature type="transmembrane region" description="Helical" evidence="8">
    <location>
        <begin position="30"/>
        <end position="52"/>
    </location>
</feature>
<dbReference type="CDD" id="cd09110">
    <property type="entry name" value="PLDc_CLS_1"/>
    <property type="match status" value="1"/>
</dbReference>
<dbReference type="Pfam" id="PF13091">
    <property type="entry name" value="PLDc_2"/>
    <property type="match status" value="2"/>
</dbReference>
<evidence type="ECO:0000256" key="1">
    <source>
        <dbReference type="ARBA" id="ARBA00004236"/>
    </source>
</evidence>
<keyword evidence="3" id="KW-0808">Transferase</keyword>
<feature type="transmembrane region" description="Helical" evidence="8">
    <location>
        <begin position="6"/>
        <end position="23"/>
    </location>
</feature>
<dbReference type="PANTHER" id="PTHR21248">
    <property type="entry name" value="CARDIOLIPIN SYNTHASE"/>
    <property type="match status" value="1"/>
</dbReference>
<evidence type="ECO:0000256" key="4">
    <source>
        <dbReference type="ARBA" id="ARBA00022692"/>
    </source>
</evidence>
<dbReference type="GO" id="GO:0005886">
    <property type="term" value="C:plasma membrane"/>
    <property type="evidence" value="ECO:0007669"/>
    <property type="project" value="UniProtKB-SubCell"/>
</dbReference>
<evidence type="ECO:0000256" key="2">
    <source>
        <dbReference type="ARBA" id="ARBA00022475"/>
    </source>
</evidence>
<comment type="subcellular location">
    <subcellularLocation>
        <location evidence="1">Cell membrane</location>
    </subcellularLocation>
</comment>
<dbReference type="PROSITE" id="PS50035">
    <property type="entry name" value="PLD"/>
    <property type="match status" value="2"/>
</dbReference>
<dbReference type="CDD" id="cd09112">
    <property type="entry name" value="PLDc_CLS_2"/>
    <property type="match status" value="1"/>
</dbReference>
<evidence type="ECO:0000256" key="6">
    <source>
        <dbReference type="ARBA" id="ARBA00022989"/>
    </source>
</evidence>